<reference evidence="2 3" key="1">
    <citation type="submission" date="2022-05" db="EMBL/GenBank/DDBJ databases">
        <title>Microbulbifer sp. nov., isolated from sponge.</title>
        <authorList>
            <person name="Gao L."/>
        </authorList>
    </citation>
    <scope>NUCLEOTIDE SEQUENCE [LARGE SCALE GENOMIC DNA]</scope>
    <source>
        <strain evidence="2 3">MI-G</strain>
    </source>
</reference>
<evidence type="ECO:0000313" key="2">
    <source>
        <dbReference type="EMBL" id="WKD49486.1"/>
    </source>
</evidence>
<organism evidence="2 3">
    <name type="scientific">Microbulbifer spongiae</name>
    <dbReference type="NCBI Taxonomy" id="2944933"/>
    <lineage>
        <taxon>Bacteria</taxon>
        <taxon>Pseudomonadati</taxon>
        <taxon>Pseudomonadota</taxon>
        <taxon>Gammaproteobacteria</taxon>
        <taxon>Cellvibrionales</taxon>
        <taxon>Microbulbiferaceae</taxon>
        <taxon>Microbulbifer</taxon>
    </lineage>
</organism>
<gene>
    <name evidence="2" type="ORF">M8T91_16565</name>
</gene>
<proteinExistence type="predicted"/>
<dbReference type="Proteomes" id="UP001321520">
    <property type="component" value="Chromosome"/>
</dbReference>
<dbReference type="RefSeq" id="WP_301415318.1">
    <property type="nucleotide sequence ID" value="NZ_CP098023.1"/>
</dbReference>
<keyword evidence="3" id="KW-1185">Reference proteome</keyword>
<accession>A0ABY9EBZ9</accession>
<dbReference type="Pfam" id="PF14684">
    <property type="entry name" value="Tricorn_C1"/>
    <property type="match status" value="1"/>
</dbReference>
<protein>
    <recommendedName>
        <fullName evidence="1">Tricorn protease C1 domain-containing protein</fullName>
    </recommendedName>
</protein>
<feature type="domain" description="Tricorn protease C1" evidence="1">
    <location>
        <begin position="89"/>
        <end position="141"/>
    </location>
</feature>
<dbReference type="EMBL" id="CP098023">
    <property type="protein sequence ID" value="WKD49486.1"/>
    <property type="molecule type" value="Genomic_DNA"/>
</dbReference>
<evidence type="ECO:0000313" key="3">
    <source>
        <dbReference type="Proteomes" id="UP001321520"/>
    </source>
</evidence>
<evidence type="ECO:0000259" key="1">
    <source>
        <dbReference type="Pfam" id="PF14684"/>
    </source>
</evidence>
<name>A0ABY9EBZ9_9GAMM</name>
<sequence length="159" mass="18812">MLIENHTIRYIDYTDNYYLITQCQSFSMTSFLKNGWLLSADGLHLRRVDAEHGINYRYEPYEKGCFNTFIETRNRLLKCGDTGYLFNSNQEFDFFCETFTNYYCAFSLREINWKNVCKKVFPKLSKVVSEQDFFQVLSQAIAPLQDAHVVLEWEGEEAI</sequence>
<dbReference type="InterPro" id="IPR028204">
    <property type="entry name" value="Tricorn_C1"/>
</dbReference>
<dbReference type="Gene3D" id="3.30.750.44">
    <property type="match status" value="1"/>
</dbReference>